<dbReference type="InterPro" id="IPR052727">
    <property type="entry name" value="Rab4/Rab5_effector"/>
</dbReference>
<dbReference type="PANTHER" id="PTHR13510">
    <property type="entry name" value="FYVE-FINGER-CONTAINING RAB5 EFFECTOR PROTEIN RABENOSYN-5-RELATED"/>
    <property type="match status" value="1"/>
</dbReference>
<comment type="caution">
    <text evidence="1">The sequence shown here is derived from an EMBL/GenBank/DDBJ whole genome shotgun (WGS) entry which is preliminary data.</text>
</comment>
<dbReference type="Proteomes" id="UP001165121">
    <property type="component" value="Unassembled WGS sequence"/>
</dbReference>
<dbReference type="OrthoDB" id="161167at2759"/>
<protein>
    <submittedName>
        <fullName evidence="1">Unnamed protein product</fullName>
    </submittedName>
</protein>
<dbReference type="EMBL" id="BSXT01002287">
    <property type="protein sequence ID" value="GMF48189.1"/>
    <property type="molecule type" value="Genomic_DNA"/>
</dbReference>
<gene>
    <name evidence="1" type="ORF">Pfra01_001850600</name>
</gene>
<evidence type="ECO:0000313" key="2">
    <source>
        <dbReference type="Proteomes" id="UP001165121"/>
    </source>
</evidence>
<name>A0A9W6XYH8_9STRA</name>
<reference evidence="1" key="1">
    <citation type="submission" date="2023-04" db="EMBL/GenBank/DDBJ databases">
        <title>Phytophthora fragariaefolia NBRC 109709.</title>
        <authorList>
            <person name="Ichikawa N."/>
            <person name="Sato H."/>
            <person name="Tonouchi N."/>
        </authorList>
    </citation>
    <scope>NUCLEOTIDE SEQUENCE</scope>
    <source>
        <strain evidence="1">NBRC 109709</strain>
    </source>
</reference>
<sequence>MRDLRVGNQVSVGHLGIGTITWSVGIPHHSGAAQLQVISDESMRFPLPIDTFPVLEVCDDDKVEIQKLARGYIHEALEEYMDYRLINKGVLNKERWKAIKARKGITAYRDLRTMDLTSSRLAPKEKVGSGTMTASTKLQGVLAVGVVDGDFNEMAFGLLNGNTEMPEIKSPYTNDKIADAKVLAAIVDPTPTEPFRGMYINWSVSPGAPLLLSKLIRPRDFVYLESIGTLSTVSGDCIGYSLLHSLQIPIIHELSEYRIVRANASVCALFRQKSPGKIELYVKGFVDAMGSVTPCIVLSATANALISYRKVVSAGR</sequence>
<dbReference type="PANTHER" id="PTHR13510:SF44">
    <property type="entry name" value="RABENOSYN-5"/>
    <property type="match status" value="1"/>
</dbReference>
<evidence type="ECO:0000313" key="1">
    <source>
        <dbReference type="EMBL" id="GMF48189.1"/>
    </source>
</evidence>
<keyword evidence="2" id="KW-1185">Reference proteome</keyword>
<dbReference type="Gene3D" id="3.30.530.20">
    <property type="match status" value="1"/>
</dbReference>
<organism evidence="1 2">
    <name type="scientific">Phytophthora fragariaefolia</name>
    <dbReference type="NCBI Taxonomy" id="1490495"/>
    <lineage>
        <taxon>Eukaryota</taxon>
        <taxon>Sar</taxon>
        <taxon>Stramenopiles</taxon>
        <taxon>Oomycota</taxon>
        <taxon>Peronosporomycetes</taxon>
        <taxon>Peronosporales</taxon>
        <taxon>Peronosporaceae</taxon>
        <taxon>Phytophthora</taxon>
    </lineage>
</organism>
<proteinExistence type="predicted"/>
<dbReference type="AlphaFoldDB" id="A0A9W6XYH8"/>
<dbReference type="InterPro" id="IPR023393">
    <property type="entry name" value="START-like_dom_sf"/>
</dbReference>
<accession>A0A9W6XYH8</accession>